<dbReference type="Proteomes" id="UP000516428">
    <property type="component" value="Chromosome"/>
</dbReference>
<proteinExistence type="predicted"/>
<feature type="region of interest" description="Disordered" evidence="1">
    <location>
        <begin position="157"/>
        <end position="217"/>
    </location>
</feature>
<reference evidence="2 3" key="1">
    <citation type="submission" date="2020-09" db="EMBL/GenBank/DDBJ databases">
        <title>A novel species.</title>
        <authorList>
            <person name="Gao J."/>
        </authorList>
    </citation>
    <scope>NUCLEOTIDE SEQUENCE [LARGE SCALE GENOMIC DNA]</scope>
    <source>
        <strain evidence="2 3">CRXT-Y-14</strain>
    </source>
</reference>
<dbReference type="KEGG" id="sxn:IAG42_08055"/>
<dbReference type="RefSeq" id="WP_188336337.1">
    <property type="nucleotide sequence ID" value="NZ_CP061281.1"/>
</dbReference>
<name>A0A7H1B4C8_9ACTN</name>
<accession>A0A7H1B4C8</accession>
<dbReference type="AlphaFoldDB" id="A0A7H1B4C8"/>
<dbReference type="EMBL" id="CP061281">
    <property type="protein sequence ID" value="QNS03583.1"/>
    <property type="molecule type" value="Genomic_DNA"/>
</dbReference>
<evidence type="ECO:0000313" key="3">
    <source>
        <dbReference type="Proteomes" id="UP000516428"/>
    </source>
</evidence>
<keyword evidence="3" id="KW-1185">Reference proteome</keyword>
<gene>
    <name evidence="2" type="ORF">IAG42_08055</name>
</gene>
<protein>
    <submittedName>
        <fullName evidence="2">Uncharacterized protein</fullName>
    </submittedName>
</protein>
<sequence>MTDGMAGAFSGLFRRRGRTAPHGDELARVEAEITAFGEALAGHPFRPDHQAHGSRLLADHQRALDAYERAKRDFAGDRTLRDAADVLRALDEGRHALACVDAAVAGRPRPHRLPLCFFDPRHGPSAQEVRWAPAGGAARTVAVCAADAVRLAEGRAPIESGLRERTPDPRAASRTKRRPAHEPAPPASAGDPYGTCPLPAGTRQRRENRGSAEVQLSRTDRRAPALLVVHLERADGSWADLTGPAGAGGQRRQLLTHGSVLTRAVVPVPADGRDTIHLSLHTRRGWRIWLHPMEDIPLLTGEVSSTGTYVLRHPGGREPLRVTQHEGSAFSLHALRSDFRPGELLC</sequence>
<evidence type="ECO:0000256" key="1">
    <source>
        <dbReference type="SAM" id="MobiDB-lite"/>
    </source>
</evidence>
<organism evidence="2 3">
    <name type="scientific">Streptomyces xanthii</name>
    <dbReference type="NCBI Taxonomy" id="2768069"/>
    <lineage>
        <taxon>Bacteria</taxon>
        <taxon>Bacillati</taxon>
        <taxon>Actinomycetota</taxon>
        <taxon>Actinomycetes</taxon>
        <taxon>Kitasatosporales</taxon>
        <taxon>Streptomycetaceae</taxon>
        <taxon>Streptomyces</taxon>
    </lineage>
</organism>
<evidence type="ECO:0000313" key="2">
    <source>
        <dbReference type="EMBL" id="QNS03583.1"/>
    </source>
</evidence>